<protein>
    <submittedName>
        <fullName evidence="1">Uncharacterized protein</fullName>
    </submittedName>
</protein>
<sequence>MEGLNYTNDPSHLYSFWEVNLQGQIAYSIILIFKYLEIISNNLCSVYLKSNELR</sequence>
<name>A0A1M6MYR9_9FLAO</name>
<dbReference type="STRING" id="228958.SAMN04488007_1817"/>
<evidence type="ECO:0000313" key="2">
    <source>
        <dbReference type="Proteomes" id="UP000184314"/>
    </source>
</evidence>
<accession>A0A1M6MYR9</accession>
<keyword evidence="2" id="KW-1185">Reference proteome</keyword>
<proteinExistence type="predicted"/>
<reference evidence="2" key="1">
    <citation type="submission" date="2016-11" db="EMBL/GenBank/DDBJ databases">
        <authorList>
            <person name="Varghese N."/>
            <person name="Submissions S."/>
        </authorList>
    </citation>
    <scope>NUCLEOTIDE SEQUENCE [LARGE SCALE GENOMIC DNA]</scope>
    <source>
        <strain evidence="2">DSM 16478</strain>
    </source>
</reference>
<dbReference type="AlphaFoldDB" id="A0A1M6MYR9"/>
<dbReference type="Proteomes" id="UP000184314">
    <property type="component" value="Unassembled WGS sequence"/>
</dbReference>
<dbReference type="EMBL" id="FQZX01000001">
    <property type="protein sequence ID" value="SHJ88597.1"/>
    <property type="molecule type" value="Genomic_DNA"/>
</dbReference>
<evidence type="ECO:0000313" key="1">
    <source>
        <dbReference type="EMBL" id="SHJ88597.1"/>
    </source>
</evidence>
<gene>
    <name evidence="1" type="ORF">SAMN04488007_1817</name>
</gene>
<organism evidence="1 2">
    <name type="scientific">Maribacter aquivivus</name>
    <dbReference type="NCBI Taxonomy" id="228958"/>
    <lineage>
        <taxon>Bacteria</taxon>
        <taxon>Pseudomonadati</taxon>
        <taxon>Bacteroidota</taxon>
        <taxon>Flavobacteriia</taxon>
        <taxon>Flavobacteriales</taxon>
        <taxon>Flavobacteriaceae</taxon>
        <taxon>Maribacter</taxon>
    </lineage>
</organism>